<gene>
    <name evidence="4" type="ORF">SAMN04244550_02569</name>
</gene>
<evidence type="ECO:0000259" key="3">
    <source>
        <dbReference type="Pfam" id="PF01551"/>
    </source>
</evidence>
<protein>
    <submittedName>
        <fullName evidence="4">Peptidase family M23</fullName>
    </submittedName>
</protein>
<dbReference type="GO" id="GO:0004222">
    <property type="term" value="F:metalloendopeptidase activity"/>
    <property type="evidence" value="ECO:0007669"/>
    <property type="project" value="TreeGrafter"/>
</dbReference>
<evidence type="ECO:0000313" key="5">
    <source>
        <dbReference type="Proteomes" id="UP000183812"/>
    </source>
</evidence>
<evidence type="ECO:0000256" key="1">
    <source>
        <dbReference type="ARBA" id="ARBA00022729"/>
    </source>
</evidence>
<dbReference type="EMBL" id="FNAY01000014">
    <property type="protein sequence ID" value="SDF63345.1"/>
    <property type="molecule type" value="Genomic_DNA"/>
</dbReference>
<dbReference type="CDD" id="cd12797">
    <property type="entry name" value="M23_peptidase"/>
    <property type="match status" value="1"/>
</dbReference>
<dbReference type="OrthoDB" id="5489603at2"/>
<accession>A0A1G7MNI8</accession>
<proteinExistence type="predicted"/>
<name>A0A1G7MNI8_RHOCA</name>
<dbReference type="SUPFAM" id="SSF51261">
    <property type="entry name" value="Duplicated hybrid motif"/>
    <property type="match status" value="1"/>
</dbReference>
<dbReference type="PANTHER" id="PTHR21666:SF289">
    <property type="entry name" value="L-ALA--D-GLU ENDOPEPTIDASE"/>
    <property type="match status" value="1"/>
</dbReference>
<dbReference type="Gene3D" id="2.70.70.10">
    <property type="entry name" value="Glucose Permease (Domain IIA)"/>
    <property type="match status" value="1"/>
</dbReference>
<organism evidence="4 5">
    <name type="scientific">Rhodobacter capsulatus</name>
    <name type="common">Rhodopseudomonas capsulata</name>
    <dbReference type="NCBI Taxonomy" id="1061"/>
    <lineage>
        <taxon>Bacteria</taxon>
        <taxon>Pseudomonadati</taxon>
        <taxon>Pseudomonadota</taxon>
        <taxon>Alphaproteobacteria</taxon>
        <taxon>Rhodobacterales</taxon>
        <taxon>Rhodobacter group</taxon>
        <taxon>Rhodobacter</taxon>
    </lineage>
</organism>
<sequence length="334" mass="34627">MSLFRPRPCGCRAILLALSLGLAALPGAGLAQDIVLKQPIACTLGETCYIQHYVDHGPGPELRDFGCGTASYQGHDGTDFALPTLAAMAAGVDVLAAAPGRVRAIRDGEPDGAFAAGASVANKECGNGVVIDHGGGWQTQYCHLKQGSVAVRPGTKIGAGTRLGQVGLSGKAEFPHLHLALRHDGVDVDPFQPDPAAACDPAPRRTLWQDPPAYVGGGLLQVALTDAPPDFAAVKAGLVPQDVLAADAAALVLWAYGFDSRKGDVVRLTITGPGGFAFAHDAELEKPQALFFRYAGKRAPTGGFVPGRYEATVTHRRDGAEISRKAVSVTLAAP</sequence>
<evidence type="ECO:0000313" key="4">
    <source>
        <dbReference type="EMBL" id="SDF63345.1"/>
    </source>
</evidence>
<reference evidence="4 5" key="1">
    <citation type="submission" date="2016-10" db="EMBL/GenBank/DDBJ databases">
        <authorList>
            <person name="de Groot N.N."/>
        </authorList>
    </citation>
    <scope>NUCLEOTIDE SEQUENCE [LARGE SCALE GENOMIC DNA]</scope>
    <source>
        <strain evidence="5">DSM 938 / 37b4</strain>
    </source>
</reference>
<feature type="signal peptide" evidence="2">
    <location>
        <begin position="1"/>
        <end position="31"/>
    </location>
</feature>
<dbReference type="PANTHER" id="PTHR21666">
    <property type="entry name" value="PEPTIDASE-RELATED"/>
    <property type="match status" value="1"/>
</dbReference>
<dbReference type="InterPro" id="IPR011055">
    <property type="entry name" value="Dup_hybrid_motif"/>
</dbReference>
<evidence type="ECO:0000256" key="2">
    <source>
        <dbReference type="SAM" id="SignalP"/>
    </source>
</evidence>
<dbReference type="InterPro" id="IPR016047">
    <property type="entry name" value="M23ase_b-sheet_dom"/>
</dbReference>
<feature type="chain" id="PRO_5010237949" evidence="2">
    <location>
        <begin position="32"/>
        <end position="334"/>
    </location>
</feature>
<feature type="domain" description="M23ase beta-sheet core" evidence="3">
    <location>
        <begin position="74"/>
        <end position="190"/>
    </location>
</feature>
<dbReference type="AlphaFoldDB" id="A0A1G7MNI8"/>
<dbReference type="Pfam" id="PF01551">
    <property type="entry name" value="Peptidase_M23"/>
    <property type="match status" value="1"/>
</dbReference>
<dbReference type="RefSeq" id="WP_081348908.1">
    <property type="nucleotide sequence ID" value="NZ_CP119563.1"/>
</dbReference>
<dbReference type="Proteomes" id="UP000183812">
    <property type="component" value="Unassembled WGS sequence"/>
</dbReference>
<dbReference type="InterPro" id="IPR050570">
    <property type="entry name" value="Cell_wall_metabolism_enzyme"/>
</dbReference>
<keyword evidence="1 2" id="KW-0732">Signal</keyword>